<dbReference type="Proteomes" id="UP000292424">
    <property type="component" value="Chromosome"/>
</dbReference>
<keyword evidence="2" id="KW-0732">Signal</keyword>
<comment type="similarity">
    <text evidence="1">Belongs to the protease inhibitor I39 (alpha-2-macroglobulin) family. Bacterial alpha-2-macroglobulin subfamily.</text>
</comment>
<evidence type="ECO:0000256" key="2">
    <source>
        <dbReference type="SAM" id="SignalP"/>
    </source>
</evidence>
<dbReference type="InterPro" id="IPR008930">
    <property type="entry name" value="Terpenoid_cyclase/PrenylTrfase"/>
</dbReference>
<dbReference type="Pfam" id="PF00207">
    <property type="entry name" value="A2M"/>
    <property type="match status" value="1"/>
</dbReference>
<dbReference type="Pfam" id="PF17973">
    <property type="entry name" value="bMG10"/>
    <property type="match status" value="1"/>
</dbReference>
<accession>A0A5P2G0G9</accession>
<evidence type="ECO:0000313" key="5">
    <source>
        <dbReference type="Proteomes" id="UP000292424"/>
    </source>
</evidence>
<organism evidence="4 5">
    <name type="scientific">Rhizosphaericola mali</name>
    <dbReference type="NCBI Taxonomy" id="2545455"/>
    <lineage>
        <taxon>Bacteria</taxon>
        <taxon>Pseudomonadati</taxon>
        <taxon>Bacteroidota</taxon>
        <taxon>Chitinophagia</taxon>
        <taxon>Chitinophagales</taxon>
        <taxon>Chitinophagaceae</taxon>
        <taxon>Rhizosphaericola</taxon>
    </lineage>
</organism>
<protein>
    <recommendedName>
        <fullName evidence="3">Alpha-2-macroglobulin domain-containing protein</fullName>
    </recommendedName>
</protein>
<dbReference type="InterPro" id="IPR001599">
    <property type="entry name" value="Macroglobln_a2"/>
</dbReference>
<dbReference type="GO" id="GO:0004866">
    <property type="term" value="F:endopeptidase inhibitor activity"/>
    <property type="evidence" value="ECO:0007669"/>
    <property type="project" value="InterPro"/>
</dbReference>
<dbReference type="SMART" id="SM01360">
    <property type="entry name" value="A2M"/>
    <property type="match status" value="1"/>
</dbReference>
<evidence type="ECO:0000256" key="1">
    <source>
        <dbReference type="ARBA" id="ARBA00010556"/>
    </source>
</evidence>
<reference evidence="4 5" key="1">
    <citation type="submission" date="2019-09" db="EMBL/GenBank/DDBJ databases">
        <title>Complete genome sequence of Arachidicoccus sp. B3-10 isolated from apple orchard soil.</title>
        <authorList>
            <person name="Kim H.S."/>
            <person name="Han K.-I."/>
            <person name="Suh M.K."/>
            <person name="Lee K.C."/>
            <person name="Eom M.K."/>
            <person name="Kim J.-S."/>
            <person name="Kang S.W."/>
            <person name="Sin Y."/>
            <person name="Lee J.-S."/>
        </authorList>
    </citation>
    <scope>NUCLEOTIDE SEQUENCE [LARGE SCALE GENOMIC DNA]</scope>
    <source>
        <strain evidence="4 5">B3-10</strain>
    </source>
</reference>
<gene>
    <name evidence="4" type="ORF">E0W69_001085</name>
</gene>
<feature type="signal peptide" evidence="2">
    <location>
        <begin position="1"/>
        <end position="28"/>
    </location>
</feature>
<name>A0A5P2G0G9_9BACT</name>
<dbReference type="OrthoDB" id="9767116at2"/>
<keyword evidence="5" id="KW-1185">Reference proteome</keyword>
<dbReference type="InterPro" id="IPR041246">
    <property type="entry name" value="Bact_MG10"/>
</dbReference>
<proteinExistence type="inferred from homology"/>
<dbReference type="SUPFAM" id="SSF48239">
    <property type="entry name" value="Terpenoid cyclases/Protein prenyltransferases"/>
    <property type="match status" value="1"/>
</dbReference>
<dbReference type="PANTHER" id="PTHR40094:SF1">
    <property type="entry name" value="UBIQUITIN DOMAIN-CONTAINING PROTEIN"/>
    <property type="match status" value="1"/>
</dbReference>
<evidence type="ECO:0000259" key="3">
    <source>
        <dbReference type="SMART" id="SM01360"/>
    </source>
</evidence>
<dbReference type="RefSeq" id="WP_131328188.1">
    <property type="nucleotide sequence ID" value="NZ_CP044016.1"/>
</dbReference>
<evidence type="ECO:0000313" key="4">
    <source>
        <dbReference type="EMBL" id="QES87310.1"/>
    </source>
</evidence>
<feature type="domain" description="Alpha-2-macroglobulin" evidence="3">
    <location>
        <begin position="1235"/>
        <end position="1325"/>
    </location>
</feature>
<dbReference type="Gene3D" id="1.50.10.20">
    <property type="match status" value="1"/>
</dbReference>
<dbReference type="InterPro" id="IPR051802">
    <property type="entry name" value="YfhM-like"/>
</dbReference>
<dbReference type="InterPro" id="IPR002890">
    <property type="entry name" value="MG2"/>
</dbReference>
<sequence length="2001" mass="229585">MKKHNINQNRIIFSFILSLIFTSHAIMAQSFNYKTAWNKVEINQQNGQFKSLKTDIQTVYNQAKKDNNTQQKIKSILYLSQISWQTSEDDVSENKDNTYETFHFFENEIKTASPLEKAILQNYLAQMYQQYGASVYYKNGNIQQSHTKKLEDFKTWTYADFKEVSDSLFKASISNTQLLYSQKTKDYNILLENNEGNQLSPTIYDILANNYYNNLNDTWNIPTSLKAKFSQQADSILNSLIQIHSNEENKSLFLYYSLIKINRADKNNAEDKIRQLISQYPNDPYTAELYYTLATQILNKKNKLEAHKVVEDGIAKTTKGIYQNNLINLKNEIEKQVVTISTNVLVHPNDNIPVKISHQNIADFNILIYNVTPNLDAIQSKKVKFDNNILYTERETLSKTIHVNLNKFNDYAMHSTIYKIDGLPEGTYKITTDFEKNKDEYSIVRVGTKAITETNINKEKYFQLIDANNGKLVKNEKITILGDTTSKKKYPFTLSTKEIKTIDQNGNLKINYEKNSHDFIINYGNEFIKIPYSYDYSHYNESENNPVSYTAKIFTDRAIYRPGQKIYFKAIAIKSDTFTNSVIANTSLVVTLLDVNQKEIQKQQLTTNEFGSIFGEFILPSSGLTGSFSIHISDDNKNKIQGSSYVRVEEYKRPKFEIVFDSLKNAYTLDKEVLITGKSTSYAGAPISNAKVTYSVTRREVYIWRRFGWFDYYPNRNGNETIANGDTSTNETGKFTIPFIAKTDAENKNTDKRSFIYTIHVDIMDQNGETHSQTQSVTIGDLPYKLQLSIPESLEAKNLNSIKISSQNLNGLPYQTNGLIKITQLKQPERIILPHSNTNVSYQLYDYNQYVNYFPHISYGKEDENPAYYKKGNIVYNNTFNTEKSDSISIEKQLPKGCYLVEASSIHQNDTITDFAIIQLTDENHKSGDYNYFTTKLDKEIYKIGDIAHISIQTDIKEKAQIQFLLGNGSDTQPQTLPFQNGNIEVTHTITKQDLLKGIYFKSVFIKWNDYANSQILIPIETNVLPPLSIQTKTFRDKIEPGKPEKWTIHISGNDKDKFTAEILAGMYDASLDQFASNNFDYSISNNYPILPNGYYNSWNKPFFSGIDNINAITDFSISSDDKILDKSASFFIPSLNWYGFYASEYRRRPLYDRLPNATPGASTNVVLRGMSSMSSKSELNDVVVVGYGTTRTNKKTVSAAVSSIGNLESVDVKKAQQKDNSDTYVAPRTNLQETAFFYPNLLTDKNGDVQLEFTSPEALTKWKLLVFAHNKQMQTGSNTFYTQTQKDLMVVPNLPRFLREKDKMVISTKINNLSAKNLSGKVQLIITDAYTGEILDKYFQNEHNEQAFTANAQQNTLVNWTISIPENHSAVTFKILAKAGNYSDGEENMLPILTNRTMVTETQPISIREGQSKEWNIPNFSVPDANSSKTNFSLSVEMFTNPIWTAVFSLPYLREYPYECSEQLFSRYYASVLSNYIVEKNPTIKRVFDEWNSKGLTTSNLEKNAEIKSILLEESPWILDGQSETEQMRRIALLFDMNKMSNEIQQAFEKLKNRQKTSGGFAWYGDGNEDEYITEYIVQGFGKLKNILGDDYKKYASDNIDQIIKNAIQYIDNYQEEEIKKEQKQKKQCPIQFMNYYYVRSFWTKEFPLNKTADNYLSKTLKSLSKEALQFDLKRKALAALVLERYNQHGQAEKLVRNLKETSVDSDEQGMYWKNNLAGWYWYESPIENQTSNIEAFSEITPQDTASIEAMKVWLMKNKQTNSWSTTKATTEAIYALLHFGKSWMNSENGLTIKLGNQDIYPNKNQSNTSATGYFKQTWSSNQITSDMQKIEVKKTSAGGAYGGVYYQYFEDLNKVKSNGYDIKMEKKLFIKRNTKTGVQLFEISPSTPIKVGDLVTIRIIVRTDRDMQYIHLKDMRAAGFEPVNVLSNYKWQNGAGYYESTRDAATNFFFSYLPKGTYTFDYDVRANNAGVFSNGITTIQNMYAPEMSAHSEGIDVTIQ</sequence>
<feature type="chain" id="PRO_5024313022" description="Alpha-2-macroglobulin domain-containing protein" evidence="2">
    <location>
        <begin position="29"/>
        <end position="2001"/>
    </location>
</feature>
<dbReference type="PANTHER" id="PTHR40094">
    <property type="entry name" value="ALPHA-2-MACROGLOBULIN HOMOLOG"/>
    <property type="match status" value="1"/>
</dbReference>
<dbReference type="KEGG" id="arac:E0W69_001085"/>
<dbReference type="Gene3D" id="2.60.40.1930">
    <property type="match status" value="1"/>
</dbReference>
<dbReference type="EMBL" id="CP044016">
    <property type="protein sequence ID" value="QES87310.1"/>
    <property type="molecule type" value="Genomic_DNA"/>
</dbReference>
<dbReference type="Pfam" id="PF01835">
    <property type="entry name" value="MG2"/>
    <property type="match status" value="1"/>
</dbReference>